<accession>A0A1T5JXD3</accession>
<protein>
    <recommendedName>
        <fullName evidence="2">Serine aminopeptidase S33 domain-containing protein</fullName>
    </recommendedName>
</protein>
<dbReference type="OrthoDB" id="9777090at2"/>
<dbReference type="Pfam" id="PF12146">
    <property type="entry name" value="Hydrolase_4"/>
    <property type="match status" value="1"/>
</dbReference>
<keyword evidence="4" id="KW-1185">Reference proteome</keyword>
<dbReference type="Gene3D" id="3.40.50.1820">
    <property type="entry name" value="alpha/beta hydrolase"/>
    <property type="match status" value="1"/>
</dbReference>
<dbReference type="EMBL" id="FUZU01000001">
    <property type="protein sequence ID" value="SKC56004.1"/>
    <property type="molecule type" value="Genomic_DNA"/>
</dbReference>
<proteinExistence type="predicted"/>
<dbReference type="STRING" id="688867.SAMN05660236_1578"/>
<dbReference type="PANTHER" id="PTHR12277:SF81">
    <property type="entry name" value="PROTEIN ABHD13"/>
    <property type="match status" value="1"/>
</dbReference>
<keyword evidence="1" id="KW-0732">Signal</keyword>
<evidence type="ECO:0000313" key="4">
    <source>
        <dbReference type="Proteomes" id="UP000190961"/>
    </source>
</evidence>
<name>A0A1T5JXD3_9BACT</name>
<dbReference type="PANTHER" id="PTHR12277">
    <property type="entry name" value="ALPHA/BETA HYDROLASE DOMAIN-CONTAINING PROTEIN"/>
    <property type="match status" value="1"/>
</dbReference>
<dbReference type="SUPFAM" id="SSF53474">
    <property type="entry name" value="alpha/beta-Hydrolases"/>
    <property type="match status" value="1"/>
</dbReference>
<dbReference type="RefSeq" id="WP_079687116.1">
    <property type="nucleotide sequence ID" value="NZ_FUZU01000001.1"/>
</dbReference>
<dbReference type="InterPro" id="IPR022742">
    <property type="entry name" value="Hydrolase_4"/>
</dbReference>
<dbReference type="InterPro" id="IPR029058">
    <property type="entry name" value="AB_hydrolase_fold"/>
</dbReference>
<gene>
    <name evidence="3" type="ORF">SAMN05660236_1578</name>
</gene>
<evidence type="ECO:0000313" key="3">
    <source>
        <dbReference type="EMBL" id="SKC56004.1"/>
    </source>
</evidence>
<feature type="domain" description="Serine aminopeptidase S33" evidence="2">
    <location>
        <begin position="63"/>
        <end position="174"/>
    </location>
</feature>
<reference evidence="3 4" key="1">
    <citation type="submission" date="2017-02" db="EMBL/GenBank/DDBJ databases">
        <authorList>
            <person name="Peterson S.W."/>
        </authorList>
    </citation>
    <scope>NUCLEOTIDE SEQUENCE [LARGE SCALE GENOMIC DNA]</scope>
    <source>
        <strain evidence="3 4">DSM 25262</strain>
    </source>
</reference>
<dbReference type="Proteomes" id="UP000190961">
    <property type="component" value="Unassembled WGS sequence"/>
</dbReference>
<organism evidence="3 4">
    <name type="scientific">Ohtaekwangia koreensis</name>
    <dbReference type="NCBI Taxonomy" id="688867"/>
    <lineage>
        <taxon>Bacteria</taxon>
        <taxon>Pseudomonadati</taxon>
        <taxon>Bacteroidota</taxon>
        <taxon>Cytophagia</taxon>
        <taxon>Cytophagales</taxon>
        <taxon>Fulvivirgaceae</taxon>
        <taxon>Ohtaekwangia</taxon>
    </lineage>
</organism>
<feature type="signal peptide" evidence="1">
    <location>
        <begin position="1"/>
        <end position="20"/>
    </location>
</feature>
<evidence type="ECO:0000256" key="1">
    <source>
        <dbReference type="SAM" id="SignalP"/>
    </source>
</evidence>
<dbReference type="AlphaFoldDB" id="A0A1T5JXD3"/>
<feature type="chain" id="PRO_5012594771" description="Serine aminopeptidase S33 domain-containing protein" evidence="1">
    <location>
        <begin position="21"/>
        <end position="265"/>
    </location>
</feature>
<evidence type="ECO:0000259" key="2">
    <source>
        <dbReference type="Pfam" id="PF12146"/>
    </source>
</evidence>
<sequence>MKSFALLLLVTFLNFSFAFAQFDDKFYYPVTAWKPMEGISFEEVTLTTDTVKLSGIFLKPVGTPKATILFLHGAGGNVTSYAFMTKPLVDKGFQVFMIDFRGYGKSTGKPTHLNIARDGQFVFDYLISRKEVKNTKLILFGASIGTQIATKLAKDNADKVQALVLDGPMTSFTDIALAYAPAEQHAMIKQYLVSPYTAKEDIKSVAAPKLIVHSKEDKEVPIAGAEVVYNNATGQKEFWVYQGGHLEAMKVNPDTYISKIEALLK</sequence>